<dbReference type="Pfam" id="PF23098">
    <property type="entry name" value="Beta-prop_NOL10_N"/>
    <property type="match status" value="1"/>
</dbReference>
<feature type="domain" description="Nucleolar protein 10-like N-terminal" evidence="2">
    <location>
        <begin position="61"/>
        <end position="225"/>
    </location>
</feature>
<dbReference type="InterPro" id="IPR040382">
    <property type="entry name" value="NOL10/Enp2"/>
</dbReference>
<dbReference type="PANTHER" id="PTHR14927:SF0">
    <property type="entry name" value="NUCLEOLAR PROTEIN 10"/>
    <property type="match status" value="1"/>
</dbReference>
<dbReference type="EMBL" id="WJXA01000006">
    <property type="protein sequence ID" value="KAF7140007.1"/>
    <property type="molecule type" value="Genomic_DNA"/>
</dbReference>
<proteinExistence type="predicted"/>
<sequence length="287" mass="33191">MVKFTVFILHKSKYMSWELSLKFERHFISEIIDFELLRESYFLIQQASRFSCIWWRRRRWECFDMRVRSSVGRINVVAPAGDIDQEVTAVEFDGEGGDFMAVGSSAGKVLIYDLRSSQSQPMRVKDHMYGSPISNIKCHQTFNSERAKLITMDNKIVRIWDPETGEGMTSIEPTAGAINDICVFDGSGLDYSQILSYFIRALGPTPKWCSYLENLTEEMEKGAQTTIYDDFKFLIKEDLERLNLTNLIGTNPLRACMHGFFIDYQLYKKVMTLIICVVLFCDLICIF</sequence>
<dbReference type="PANTHER" id="PTHR14927">
    <property type="entry name" value="NUCLEOLAR PROTEIN 10"/>
    <property type="match status" value="1"/>
</dbReference>
<evidence type="ECO:0000313" key="4">
    <source>
        <dbReference type="Proteomes" id="UP000626092"/>
    </source>
</evidence>
<dbReference type="SUPFAM" id="SSF50978">
    <property type="entry name" value="WD40 repeat-like"/>
    <property type="match status" value="1"/>
</dbReference>
<dbReference type="InterPro" id="IPR015943">
    <property type="entry name" value="WD40/YVTN_repeat-like_dom_sf"/>
</dbReference>
<dbReference type="InterPro" id="IPR056550">
    <property type="entry name" value="NOL10_2nd"/>
</dbReference>
<dbReference type="AlphaFoldDB" id="A0A834LHK3"/>
<evidence type="ECO:0000259" key="1">
    <source>
        <dbReference type="Pfam" id="PF23097"/>
    </source>
</evidence>
<evidence type="ECO:0000313" key="3">
    <source>
        <dbReference type="EMBL" id="KAF7140007.1"/>
    </source>
</evidence>
<dbReference type="OrthoDB" id="273340at2759"/>
<dbReference type="GO" id="GO:0000462">
    <property type="term" value="P:maturation of SSU-rRNA from tricistronic rRNA transcript (SSU-rRNA, 5.8S rRNA, LSU-rRNA)"/>
    <property type="evidence" value="ECO:0007669"/>
    <property type="project" value="TreeGrafter"/>
</dbReference>
<name>A0A834LHK3_RHOSS</name>
<dbReference type="Pfam" id="PF23097">
    <property type="entry name" value="NOL10_2nd"/>
    <property type="match status" value="1"/>
</dbReference>
<gene>
    <name evidence="3" type="ORF">RHSIM_Rhsim06G0100100</name>
</gene>
<protein>
    <submittedName>
        <fullName evidence="3">Uncharacterized protein</fullName>
    </submittedName>
</protein>
<reference evidence="3" key="1">
    <citation type="submission" date="2019-11" db="EMBL/GenBank/DDBJ databases">
        <authorList>
            <person name="Liu Y."/>
            <person name="Hou J."/>
            <person name="Li T.-Q."/>
            <person name="Guan C.-H."/>
            <person name="Wu X."/>
            <person name="Wu H.-Z."/>
            <person name="Ling F."/>
            <person name="Zhang R."/>
            <person name="Shi X.-G."/>
            <person name="Ren J.-P."/>
            <person name="Chen E.-F."/>
            <person name="Sun J.-M."/>
        </authorList>
    </citation>
    <scope>NUCLEOTIDE SEQUENCE</scope>
    <source>
        <strain evidence="3">Adult_tree_wgs_1</strain>
        <tissue evidence="3">Leaves</tissue>
    </source>
</reference>
<accession>A0A834LHK3</accession>
<comment type="caution">
    <text evidence="3">The sequence shown here is derived from an EMBL/GenBank/DDBJ whole genome shotgun (WGS) entry which is preliminary data.</text>
</comment>
<organism evidence="3 4">
    <name type="scientific">Rhododendron simsii</name>
    <name type="common">Sims's rhododendron</name>
    <dbReference type="NCBI Taxonomy" id="118357"/>
    <lineage>
        <taxon>Eukaryota</taxon>
        <taxon>Viridiplantae</taxon>
        <taxon>Streptophyta</taxon>
        <taxon>Embryophyta</taxon>
        <taxon>Tracheophyta</taxon>
        <taxon>Spermatophyta</taxon>
        <taxon>Magnoliopsida</taxon>
        <taxon>eudicotyledons</taxon>
        <taxon>Gunneridae</taxon>
        <taxon>Pentapetalae</taxon>
        <taxon>asterids</taxon>
        <taxon>Ericales</taxon>
        <taxon>Ericaceae</taxon>
        <taxon>Ericoideae</taxon>
        <taxon>Rhodoreae</taxon>
        <taxon>Rhododendron</taxon>
    </lineage>
</organism>
<feature type="domain" description="Nucleolar protein 10-like second" evidence="1">
    <location>
        <begin position="227"/>
        <end position="272"/>
    </location>
</feature>
<keyword evidence="4" id="KW-1185">Reference proteome</keyword>
<dbReference type="GO" id="GO:0030686">
    <property type="term" value="C:90S preribosome"/>
    <property type="evidence" value="ECO:0007669"/>
    <property type="project" value="TreeGrafter"/>
</dbReference>
<dbReference type="Proteomes" id="UP000626092">
    <property type="component" value="Unassembled WGS sequence"/>
</dbReference>
<dbReference type="GO" id="GO:0032040">
    <property type="term" value="C:small-subunit processome"/>
    <property type="evidence" value="ECO:0007669"/>
    <property type="project" value="TreeGrafter"/>
</dbReference>
<dbReference type="Gene3D" id="2.130.10.10">
    <property type="entry name" value="YVTN repeat-like/Quinoprotein amine dehydrogenase"/>
    <property type="match status" value="1"/>
</dbReference>
<evidence type="ECO:0000259" key="2">
    <source>
        <dbReference type="Pfam" id="PF23098"/>
    </source>
</evidence>
<dbReference type="InterPro" id="IPR056551">
    <property type="entry name" value="Beta-prop_NOL10_N"/>
</dbReference>
<dbReference type="InterPro" id="IPR036322">
    <property type="entry name" value="WD40_repeat_dom_sf"/>
</dbReference>